<evidence type="ECO:0000259" key="2">
    <source>
        <dbReference type="PROSITE" id="PS50206"/>
    </source>
</evidence>
<dbReference type="PANTHER" id="PTHR44086">
    <property type="entry name" value="THIOSULFATE SULFURTRANSFERASE RDL2, MITOCHONDRIAL-RELATED"/>
    <property type="match status" value="1"/>
</dbReference>
<dbReference type="OrthoDB" id="274952at2"/>
<proteinExistence type="predicted"/>
<dbReference type="InterPro" id="IPR036873">
    <property type="entry name" value="Rhodanese-like_dom_sf"/>
</dbReference>
<reference evidence="3 4" key="1">
    <citation type="submission" date="2019-02" db="EMBL/GenBank/DDBJ databases">
        <title>Deep-cultivation of Planctomycetes and their phenomic and genomic characterization uncovers novel biology.</title>
        <authorList>
            <person name="Wiegand S."/>
            <person name="Jogler M."/>
            <person name="Boedeker C."/>
            <person name="Pinto D."/>
            <person name="Vollmers J."/>
            <person name="Rivas-Marin E."/>
            <person name="Kohn T."/>
            <person name="Peeters S.H."/>
            <person name="Heuer A."/>
            <person name="Rast P."/>
            <person name="Oberbeckmann S."/>
            <person name="Bunk B."/>
            <person name="Jeske O."/>
            <person name="Meyerdierks A."/>
            <person name="Storesund J.E."/>
            <person name="Kallscheuer N."/>
            <person name="Luecker S."/>
            <person name="Lage O.M."/>
            <person name="Pohl T."/>
            <person name="Merkel B.J."/>
            <person name="Hornburger P."/>
            <person name="Mueller R.-W."/>
            <person name="Bruemmer F."/>
            <person name="Labrenz M."/>
            <person name="Spormann A.M."/>
            <person name="Op Den Camp H."/>
            <person name="Overmann J."/>
            <person name="Amann R."/>
            <person name="Jetten M.S.M."/>
            <person name="Mascher T."/>
            <person name="Medema M.H."/>
            <person name="Devos D.P."/>
            <person name="Kaster A.-K."/>
            <person name="Ovreas L."/>
            <person name="Rohde M."/>
            <person name="Galperin M.Y."/>
            <person name="Jogler C."/>
        </authorList>
    </citation>
    <scope>NUCLEOTIDE SEQUENCE [LARGE SCALE GENOMIC DNA]</scope>
    <source>
        <strain evidence="3 4">CA85</strain>
    </source>
</reference>
<evidence type="ECO:0000313" key="4">
    <source>
        <dbReference type="Proteomes" id="UP000318053"/>
    </source>
</evidence>
<dbReference type="CDD" id="cd00158">
    <property type="entry name" value="RHOD"/>
    <property type="match status" value="1"/>
</dbReference>
<feature type="domain" description="Rhodanese" evidence="2">
    <location>
        <begin position="65"/>
        <end position="149"/>
    </location>
</feature>
<evidence type="ECO:0000256" key="1">
    <source>
        <dbReference type="SAM" id="SignalP"/>
    </source>
</evidence>
<sequence precursor="true">MNRTFTFLALLLLSAISSQLASAQFSRLFSSGPAIETIQTSDLQQMLSEQKQAAEKAKAAGETPPASDFVVVDVRSDAEIQVSVIPGSITKAEYEKNAKKYQGRTAIAYCLSGGRSKKYAQKLAGEGVKVKNYQDSILGWVEAGLPLVTVEGKPTRRVHTFSDRYSVPAGYEQVTQ</sequence>
<dbReference type="Pfam" id="PF00581">
    <property type="entry name" value="Rhodanese"/>
    <property type="match status" value="1"/>
</dbReference>
<dbReference type="SMART" id="SM00450">
    <property type="entry name" value="RHOD"/>
    <property type="match status" value="1"/>
</dbReference>
<comment type="caution">
    <text evidence="3">The sequence shown here is derived from an EMBL/GenBank/DDBJ whole genome shotgun (WGS) entry which is preliminary data.</text>
</comment>
<dbReference type="Proteomes" id="UP000318053">
    <property type="component" value="Unassembled WGS sequence"/>
</dbReference>
<dbReference type="Gene3D" id="3.40.250.10">
    <property type="entry name" value="Rhodanese-like domain"/>
    <property type="match status" value="1"/>
</dbReference>
<evidence type="ECO:0000313" key="3">
    <source>
        <dbReference type="EMBL" id="TWT66570.1"/>
    </source>
</evidence>
<feature type="chain" id="PRO_5022700014" description="Rhodanese domain-containing protein" evidence="1">
    <location>
        <begin position="24"/>
        <end position="176"/>
    </location>
</feature>
<feature type="signal peptide" evidence="1">
    <location>
        <begin position="1"/>
        <end position="23"/>
    </location>
</feature>
<dbReference type="PANTHER" id="PTHR44086:SF13">
    <property type="entry name" value="THIOSULFATE SULFURTRANSFERASE PSPE"/>
    <property type="match status" value="1"/>
</dbReference>
<protein>
    <recommendedName>
        <fullName evidence="2">Rhodanese domain-containing protein</fullName>
    </recommendedName>
</protein>
<dbReference type="AlphaFoldDB" id="A0A5C5XUJ1"/>
<dbReference type="RefSeq" id="WP_146391649.1">
    <property type="nucleotide sequence ID" value="NZ_SJPK01000005.1"/>
</dbReference>
<dbReference type="GO" id="GO:0004792">
    <property type="term" value="F:thiosulfate-cyanide sulfurtransferase activity"/>
    <property type="evidence" value="ECO:0007669"/>
    <property type="project" value="TreeGrafter"/>
</dbReference>
<dbReference type="InterPro" id="IPR001763">
    <property type="entry name" value="Rhodanese-like_dom"/>
</dbReference>
<name>A0A5C5XUJ1_9BACT</name>
<keyword evidence="4" id="KW-1185">Reference proteome</keyword>
<keyword evidence="1" id="KW-0732">Signal</keyword>
<accession>A0A5C5XUJ1</accession>
<dbReference type="SUPFAM" id="SSF52821">
    <property type="entry name" value="Rhodanese/Cell cycle control phosphatase"/>
    <property type="match status" value="1"/>
</dbReference>
<gene>
    <name evidence="3" type="ORF">CA85_26670</name>
</gene>
<dbReference type="PROSITE" id="PS50206">
    <property type="entry name" value="RHODANESE_3"/>
    <property type="match status" value="1"/>
</dbReference>
<dbReference type="EMBL" id="SJPK01000005">
    <property type="protein sequence ID" value="TWT66570.1"/>
    <property type="molecule type" value="Genomic_DNA"/>
</dbReference>
<organism evidence="3 4">
    <name type="scientific">Allorhodopirellula solitaria</name>
    <dbReference type="NCBI Taxonomy" id="2527987"/>
    <lineage>
        <taxon>Bacteria</taxon>
        <taxon>Pseudomonadati</taxon>
        <taxon>Planctomycetota</taxon>
        <taxon>Planctomycetia</taxon>
        <taxon>Pirellulales</taxon>
        <taxon>Pirellulaceae</taxon>
        <taxon>Allorhodopirellula</taxon>
    </lineage>
</organism>